<dbReference type="SUPFAM" id="SSF58104">
    <property type="entry name" value="Methyl-accepting chemotaxis protein (MCP) signaling domain"/>
    <property type="match status" value="1"/>
</dbReference>
<protein>
    <submittedName>
        <fullName evidence="17">Methyl-accepting chemotaxis protein II</fullName>
    </submittedName>
</protein>
<evidence type="ECO:0000256" key="9">
    <source>
        <dbReference type="ARBA" id="ARBA00023224"/>
    </source>
</evidence>
<keyword evidence="7 14" id="KW-1133">Transmembrane helix</keyword>
<accession>A0AAU8ZNN7</accession>
<feature type="transmembrane region" description="Helical" evidence="14">
    <location>
        <begin position="187"/>
        <end position="210"/>
    </location>
</feature>
<dbReference type="InterPro" id="IPR004090">
    <property type="entry name" value="Chemotax_Me-accpt_rcpt"/>
</dbReference>
<dbReference type="PANTHER" id="PTHR43531:SF14">
    <property type="entry name" value="METHYL-ACCEPTING CHEMOTAXIS PROTEIN I-RELATED"/>
    <property type="match status" value="1"/>
</dbReference>
<keyword evidence="12" id="KW-0175">Coiled coil</keyword>
<evidence type="ECO:0000256" key="8">
    <source>
        <dbReference type="ARBA" id="ARBA00023136"/>
    </source>
</evidence>
<dbReference type="InterPro" id="IPR003660">
    <property type="entry name" value="HAMP_dom"/>
</dbReference>
<evidence type="ECO:0000256" key="12">
    <source>
        <dbReference type="SAM" id="Coils"/>
    </source>
</evidence>
<keyword evidence="4" id="KW-0145">Chemotaxis</keyword>
<dbReference type="InterPro" id="IPR035440">
    <property type="entry name" value="4HB_MCP_dom_sf"/>
</dbReference>
<dbReference type="SMART" id="SM00304">
    <property type="entry name" value="HAMP"/>
    <property type="match status" value="1"/>
</dbReference>
<feature type="domain" description="HAMP" evidence="16">
    <location>
        <begin position="212"/>
        <end position="264"/>
    </location>
</feature>
<dbReference type="FunFam" id="1.10.287.950:FF:000001">
    <property type="entry name" value="Methyl-accepting chemotaxis sensory transducer"/>
    <property type="match status" value="1"/>
</dbReference>
<evidence type="ECO:0000256" key="11">
    <source>
        <dbReference type="PROSITE-ProRule" id="PRU00284"/>
    </source>
</evidence>
<feature type="region of interest" description="Disordered" evidence="13">
    <location>
        <begin position="521"/>
        <end position="549"/>
    </location>
</feature>
<dbReference type="InterPro" id="IPR003122">
    <property type="entry name" value="Tar_rcpt_lig-bd"/>
</dbReference>
<keyword evidence="9 11" id="KW-0807">Transducer</keyword>
<reference evidence="17 18" key="1">
    <citation type="submission" date="2018-04" db="EMBL/GenBank/DDBJ databases">
        <title>Whole genome sequencing of Morganella morganii AR_0133.</title>
        <authorList>
            <person name="Conlan S."/>
            <person name="Thomas P.J."/>
            <person name="Mullikin J."/>
            <person name="Frank K.M."/>
            <person name="Segre J.A."/>
        </authorList>
    </citation>
    <scope>NUCLEOTIDE SEQUENCE [LARGE SCALE GENOMIC DNA]</scope>
    <source>
        <strain evidence="17 18">AR_0133</strain>
    </source>
</reference>
<dbReference type="PRINTS" id="PR00260">
    <property type="entry name" value="CHEMTRNSDUCR"/>
</dbReference>
<comment type="subcellular location">
    <subcellularLocation>
        <location evidence="1">Cell inner membrane</location>
        <topology evidence="1">Multi-pass membrane protein</topology>
    </subcellularLocation>
</comment>
<evidence type="ECO:0000256" key="7">
    <source>
        <dbReference type="ARBA" id="ARBA00022989"/>
    </source>
</evidence>
<dbReference type="GO" id="GO:0006935">
    <property type="term" value="P:chemotaxis"/>
    <property type="evidence" value="ECO:0007669"/>
    <property type="project" value="UniProtKB-KW"/>
</dbReference>
<evidence type="ECO:0000259" key="15">
    <source>
        <dbReference type="PROSITE" id="PS50111"/>
    </source>
</evidence>
<dbReference type="EMBL" id="CP028956">
    <property type="protein sequence ID" value="AWC94866.1"/>
    <property type="molecule type" value="Genomic_DNA"/>
</dbReference>
<evidence type="ECO:0000313" key="18">
    <source>
        <dbReference type="Proteomes" id="UP000244682"/>
    </source>
</evidence>
<keyword evidence="5" id="KW-0997">Cell inner membrane</keyword>
<dbReference type="Gene3D" id="1.10.287.950">
    <property type="entry name" value="Methyl-accepting chemotaxis protein"/>
    <property type="match status" value="1"/>
</dbReference>
<dbReference type="Gene3D" id="1.20.120.30">
    <property type="entry name" value="Aspartate receptor, ligand-binding domain"/>
    <property type="match status" value="1"/>
</dbReference>
<name>A0AAU8ZNN7_MORMO</name>
<dbReference type="CDD" id="cd06225">
    <property type="entry name" value="HAMP"/>
    <property type="match status" value="1"/>
</dbReference>
<sequence>MSEKVKISTGILLILIAFLVIQFISSFYFFRFINSQNEINNTITVQSKKNYALDNVWIGFLENRSLLNIISKGLMKRVYENDTQKNKRLDYAEEQIKKIKSDWLTFKSIPTKTSVKIERNMEPAFNEYYNAQLELVNYLRNNMLDNFDNQPTGDYQNAFGKLYEDYYAADENHYQKLIQNSNDNERLTVWITILLLSGICITIVLVWVGIRRLLILPMNHFLESIQYIAKGDLVRPIKITGSYEIKKLAETLRDMQRELSKTVGDVRNGANTIYSGAGEIAAGNNDLSARTKQQAASLEETAASMEELTASVRQNADNARQASLLALTASGIAERGGKVVDDVVNTMRGIGDSSKKIADIISVIDSIAFQTNILALNAAVEAARAGEQGRGFAVVAGEVRSLAQRSAQAALEIKTLIENSAGNVDAGSVLVERAGETMNEIVSAVTKVTDIMGEIASASDEQSRGINQIGVAVTEMDRVTQQNAALVEQSAAAATSLEEQAGRLTRAVSVFHIQAGEQKTAAETSTVVPLQQPVPKKSADNSDDGWETF</sequence>
<dbReference type="SUPFAM" id="SSF47170">
    <property type="entry name" value="Aspartate receptor, ligand-binding domain"/>
    <property type="match status" value="1"/>
</dbReference>
<gene>
    <name evidence="17" type="ORF">AM380_15065</name>
</gene>
<dbReference type="InterPro" id="IPR051310">
    <property type="entry name" value="MCP_chemotaxis"/>
</dbReference>
<dbReference type="Pfam" id="PF02203">
    <property type="entry name" value="TarH"/>
    <property type="match status" value="1"/>
</dbReference>
<evidence type="ECO:0000313" key="17">
    <source>
        <dbReference type="EMBL" id="AWC94866.1"/>
    </source>
</evidence>
<dbReference type="InterPro" id="IPR004089">
    <property type="entry name" value="MCPsignal_dom"/>
</dbReference>
<dbReference type="Proteomes" id="UP000244682">
    <property type="component" value="Chromosome"/>
</dbReference>
<dbReference type="CDD" id="cd19407">
    <property type="entry name" value="Tar_Tsr_sensor"/>
    <property type="match status" value="1"/>
</dbReference>
<evidence type="ECO:0000256" key="5">
    <source>
        <dbReference type="ARBA" id="ARBA00022519"/>
    </source>
</evidence>
<evidence type="ECO:0000259" key="16">
    <source>
        <dbReference type="PROSITE" id="PS50885"/>
    </source>
</evidence>
<evidence type="ECO:0000256" key="2">
    <source>
        <dbReference type="ARBA" id="ARBA00022475"/>
    </source>
</evidence>
<evidence type="ECO:0000256" key="13">
    <source>
        <dbReference type="SAM" id="MobiDB-lite"/>
    </source>
</evidence>
<feature type="domain" description="Methyl-accepting transducer" evidence="15">
    <location>
        <begin position="269"/>
        <end position="498"/>
    </location>
</feature>
<dbReference type="PROSITE" id="PS50885">
    <property type="entry name" value="HAMP"/>
    <property type="match status" value="1"/>
</dbReference>
<dbReference type="AlphaFoldDB" id="A0AAU8ZNN7"/>
<dbReference type="GO" id="GO:0004888">
    <property type="term" value="F:transmembrane signaling receptor activity"/>
    <property type="evidence" value="ECO:0007669"/>
    <property type="project" value="InterPro"/>
</dbReference>
<dbReference type="CDD" id="cd11386">
    <property type="entry name" value="MCP_signal"/>
    <property type="match status" value="1"/>
</dbReference>
<dbReference type="GO" id="GO:0005886">
    <property type="term" value="C:plasma membrane"/>
    <property type="evidence" value="ECO:0007669"/>
    <property type="project" value="UniProtKB-SubCell"/>
</dbReference>
<organism evidence="17 18">
    <name type="scientific">Morganella morganii</name>
    <name type="common">Proteus morganii</name>
    <dbReference type="NCBI Taxonomy" id="582"/>
    <lineage>
        <taxon>Bacteria</taxon>
        <taxon>Pseudomonadati</taxon>
        <taxon>Pseudomonadota</taxon>
        <taxon>Gammaproteobacteria</taxon>
        <taxon>Enterobacterales</taxon>
        <taxon>Morganellaceae</taxon>
        <taxon>Morganella</taxon>
    </lineage>
</organism>
<dbReference type="PANTHER" id="PTHR43531">
    <property type="entry name" value="PROTEIN ICFG"/>
    <property type="match status" value="1"/>
</dbReference>
<comment type="similarity">
    <text evidence="10">Belongs to the methyl-accepting chemotaxis (MCP) protein family.</text>
</comment>
<evidence type="ECO:0000256" key="6">
    <source>
        <dbReference type="ARBA" id="ARBA00022692"/>
    </source>
</evidence>
<evidence type="ECO:0000256" key="10">
    <source>
        <dbReference type="ARBA" id="ARBA00029447"/>
    </source>
</evidence>
<dbReference type="Pfam" id="PF00672">
    <property type="entry name" value="HAMP"/>
    <property type="match status" value="1"/>
</dbReference>
<dbReference type="RefSeq" id="WP_108656863.1">
    <property type="nucleotide sequence ID" value="NZ_CP028956.1"/>
</dbReference>
<dbReference type="GO" id="GO:0007165">
    <property type="term" value="P:signal transduction"/>
    <property type="evidence" value="ECO:0007669"/>
    <property type="project" value="UniProtKB-KW"/>
</dbReference>
<dbReference type="PROSITE" id="PS50111">
    <property type="entry name" value="CHEMOTAXIS_TRANSDUC_2"/>
    <property type="match status" value="1"/>
</dbReference>
<evidence type="ECO:0000256" key="14">
    <source>
        <dbReference type="SAM" id="Phobius"/>
    </source>
</evidence>
<feature type="coiled-coil region" evidence="12">
    <location>
        <begin position="245"/>
        <end position="308"/>
    </location>
</feature>
<dbReference type="SMART" id="SM00283">
    <property type="entry name" value="MA"/>
    <property type="match status" value="1"/>
</dbReference>
<proteinExistence type="inferred from homology"/>
<feature type="transmembrane region" description="Helical" evidence="14">
    <location>
        <begin position="12"/>
        <end position="30"/>
    </location>
</feature>
<keyword evidence="3" id="KW-0488">Methylation</keyword>
<keyword evidence="2" id="KW-1003">Cell membrane</keyword>
<evidence type="ECO:0000256" key="4">
    <source>
        <dbReference type="ARBA" id="ARBA00022500"/>
    </source>
</evidence>
<evidence type="ECO:0000256" key="3">
    <source>
        <dbReference type="ARBA" id="ARBA00022481"/>
    </source>
</evidence>
<evidence type="ECO:0000256" key="1">
    <source>
        <dbReference type="ARBA" id="ARBA00004429"/>
    </source>
</evidence>
<dbReference type="Pfam" id="PF00015">
    <property type="entry name" value="MCPsignal"/>
    <property type="match status" value="1"/>
</dbReference>
<keyword evidence="8 14" id="KW-0472">Membrane</keyword>
<keyword evidence="6 14" id="KW-0812">Transmembrane</keyword>